<name>A0A561B0R0_9ACTN</name>
<evidence type="ECO:0000313" key="2">
    <source>
        <dbReference type="EMBL" id="TWD72444.1"/>
    </source>
</evidence>
<feature type="compositionally biased region" description="Low complexity" evidence="1">
    <location>
        <begin position="284"/>
        <end position="296"/>
    </location>
</feature>
<accession>A0A561B0R0</accession>
<comment type="caution">
    <text evidence="2">The sequence shown here is derived from an EMBL/GenBank/DDBJ whole genome shotgun (WGS) entry which is preliminary data.</text>
</comment>
<dbReference type="EMBL" id="VIVK01000004">
    <property type="protein sequence ID" value="TWD72444.1"/>
    <property type="molecule type" value="Genomic_DNA"/>
</dbReference>
<organism evidence="2 3">
    <name type="scientific">Kribbella amoyensis</name>
    <dbReference type="NCBI Taxonomy" id="996641"/>
    <lineage>
        <taxon>Bacteria</taxon>
        <taxon>Bacillati</taxon>
        <taxon>Actinomycetota</taxon>
        <taxon>Actinomycetes</taxon>
        <taxon>Propionibacteriales</taxon>
        <taxon>Kribbellaceae</taxon>
        <taxon>Kribbella</taxon>
    </lineage>
</organism>
<evidence type="ECO:0000313" key="3">
    <source>
        <dbReference type="Proteomes" id="UP000318380"/>
    </source>
</evidence>
<dbReference type="AlphaFoldDB" id="A0A561B0R0"/>
<protein>
    <submittedName>
        <fullName evidence="2">Uncharacterized protein</fullName>
    </submittedName>
</protein>
<dbReference type="RefSeq" id="WP_145814744.1">
    <property type="nucleotide sequence ID" value="NZ_VIVK01000004.1"/>
</dbReference>
<feature type="region of interest" description="Disordered" evidence="1">
    <location>
        <begin position="309"/>
        <end position="340"/>
    </location>
</feature>
<feature type="region of interest" description="Disordered" evidence="1">
    <location>
        <begin position="257"/>
        <end position="296"/>
    </location>
</feature>
<sequence length="340" mass="36574">MAADQLIPRDSAAYLEFARLYRAARSLRPSAVDRWNGDLYATDSELWGGFQAKSGDIRVSKHVVLQQLKGSAGPIDPAGQAEALATVLHEATHAGMWIDAPDELNAVRTTHSQNLMEGLAEARALQDFRAFAARTGYRNLSLPQPKYPGAYAAAESLITQATGPSKTRGALFDVITEGPAVMHFDQLADAVLRNRLGDVVPFRPAEREQVRATLIHAMRHDLWQTIAGRPASAGEALGNEIRQHLNAKIDEIRQHYAPGQNRPFPAESPNQLAVRTARTEKPEAAATTSAQAGTSAASEMRFLTGLAPATGATKSAPLLGQGERGAGGKHHRSTGVRELD</sequence>
<proteinExistence type="predicted"/>
<keyword evidence="3" id="KW-1185">Reference proteome</keyword>
<gene>
    <name evidence="2" type="ORF">FB561_7436</name>
</gene>
<dbReference type="Proteomes" id="UP000318380">
    <property type="component" value="Unassembled WGS sequence"/>
</dbReference>
<reference evidence="2 3" key="1">
    <citation type="submission" date="2019-06" db="EMBL/GenBank/DDBJ databases">
        <title>Sequencing the genomes of 1000 actinobacteria strains.</title>
        <authorList>
            <person name="Klenk H.-P."/>
        </authorList>
    </citation>
    <scope>NUCLEOTIDE SEQUENCE [LARGE SCALE GENOMIC DNA]</scope>
    <source>
        <strain evidence="2 3">DSM 24683</strain>
    </source>
</reference>
<dbReference type="OrthoDB" id="3824163at2"/>
<evidence type="ECO:0000256" key="1">
    <source>
        <dbReference type="SAM" id="MobiDB-lite"/>
    </source>
</evidence>